<evidence type="ECO:0000313" key="3">
    <source>
        <dbReference type="Proteomes" id="UP000039865"/>
    </source>
</evidence>
<feature type="compositionally biased region" description="Polar residues" evidence="1">
    <location>
        <begin position="502"/>
        <end position="527"/>
    </location>
</feature>
<sequence length="714" mass="82839">MNVPFEESVTDISLNKNQKTFEKNDLLAQSQKNPSQYLKEQSSHNQVEDYQDSMTDLKNNLNNLEKLSKHKSELKNQFNYPMYESQYSTSSKSKNHRPGIGNRNFVPLKSDVSQIYSQKQHHHQMYRLSKGKQHDMKLTADLSIKDSEFPLMDQEKSPNTQQDYSLDYKNSTNGGEQKQLQMKDELNKSSLYLVQQTSKNSTGNQKSKLLIDISPNIHNIHIQRNSPNDYDEFKNHDSPMKKYGQGLIYKAFKVVTDEDEQQKQINTEVNPLKLNLNFTNNQSPKPMLQSLYAMKNFYTNRNVNFLKFFQSSNNEDTQYKYRFNYDVFNNRQFMHKRSRSQNSHSNANNDAFKQKLFDYISKNSLDEKSALDCHFSRQSNYVAPQSFRKDRTLSKQRHSNLVSKLNSIVFQQGNKPKTAQESLNQDLSVRMNCQPIQKNIRKQMLDDQQPILLIPPSLKRNTLETFQQQEIKIPLFNQLDAPSPQNRLTIGNPKFSITYQADKSPVSSKHTTPQLSNRQSRFQSLDNQNRDIIKQSLSNNNNNSNTNNFNNASLNINNNASVTNNNNHTKQEKSPIGRQFSITPLIKRKEQMINVMIMKQRAKSQLKGIRENTGTLKKKFEYQRLMISNQLDQLKVLENYIVEIRNKQVQDKDEILGVGPGYVLPQAVSTQPQILNQTKKGINSREILEFQVQKNISKQLKGNAAKIFMASIKS</sequence>
<organism evidence="2 3">
    <name type="scientific">Stylonychia lemnae</name>
    <name type="common">Ciliate</name>
    <dbReference type="NCBI Taxonomy" id="5949"/>
    <lineage>
        <taxon>Eukaryota</taxon>
        <taxon>Sar</taxon>
        <taxon>Alveolata</taxon>
        <taxon>Ciliophora</taxon>
        <taxon>Intramacronucleata</taxon>
        <taxon>Spirotrichea</taxon>
        <taxon>Stichotrichia</taxon>
        <taxon>Sporadotrichida</taxon>
        <taxon>Oxytrichidae</taxon>
        <taxon>Stylonychinae</taxon>
        <taxon>Stylonychia</taxon>
    </lineage>
</organism>
<dbReference type="AlphaFoldDB" id="A0A078AAX6"/>
<evidence type="ECO:0000313" key="2">
    <source>
        <dbReference type="EMBL" id="CDW79011.1"/>
    </source>
</evidence>
<feature type="compositionally biased region" description="Polar residues" evidence="1">
    <location>
        <begin position="30"/>
        <end position="45"/>
    </location>
</feature>
<feature type="region of interest" description="Disordered" evidence="1">
    <location>
        <begin position="502"/>
        <end position="578"/>
    </location>
</feature>
<keyword evidence="3" id="KW-1185">Reference proteome</keyword>
<dbReference type="EMBL" id="CCKQ01007617">
    <property type="protein sequence ID" value="CDW79011.1"/>
    <property type="molecule type" value="Genomic_DNA"/>
</dbReference>
<gene>
    <name evidence="2" type="primary">Contig12425.g13263</name>
    <name evidence="2" type="ORF">STYLEM_7996</name>
</gene>
<name>A0A078AAX6_STYLE</name>
<accession>A0A078AAX6</accession>
<feature type="compositionally biased region" description="Polar residues" evidence="1">
    <location>
        <begin position="157"/>
        <end position="179"/>
    </location>
</feature>
<reference evidence="2 3" key="1">
    <citation type="submission" date="2014-06" db="EMBL/GenBank/DDBJ databases">
        <authorList>
            <person name="Swart Estienne"/>
        </authorList>
    </citation>
    <scope>NUCLEOTIDE SEQUENCE [LARGE SCALE GENOMIC DNA]</scope>
    <source>
        <strain evidence="2 3">130c</strain>
    </source>
</reference>
<protein>
    <submittedName>
        <fullName evidence="2">Uncharacterized protein</fullName>
    </submittedName>
</protein>
<evidence type="ECO:0000256" key="1">
    <source>
        <dbReference type="SAM" id="MobiDB-lite"/>
    </source>
</evidence>
<feature type="region of interest" description="Disordered" evidence="1">
    <location>
        <begin position="30"/>
        <end position="51"/>
    </location>
</feature>
<dbReference type="Proteomes" id="UP000039865">
    <property type="component" value="Unassembled WGS sequence"/>
</dbReference>
<proteinExistence type="predicted"/>
<feature type="compositionally biased region" description="Low complexity" evidence="1">
    <location>
        <begin position="536"/>
        <end position="567"/>
    </location>
</feature>
<dbReference type="InParanoid" id="A0A078AAX6"/>
<feature type="region of interest" description="Disordered" evidence="1">
    <location>
        <begin position="149"/>
        <end position="179"/>
    </location>
</feature>